<accession>A0A194X2L9</accession>
<dbReference type="STRING" id="149040.A0A194X2L9"/>
<proteinExistence type="predicted"/>
<dbReference type="InParanoid" id="A0A194X2L9"/>
<organism evidence="1 2">
    <name type="scientific">Mollisia scopiformis</name>
    <name type="common">Conifer needle endophyte fungus</name>
    <name type="synonym">Phialocephala scopiformis</name>
    <dbReference type="NCBI Taxonomy" id="149040"/>
    <lineage>
        <taxon>Eukaryota</taxon>
        <taxon>Fungi</taxon>
        <taxon>Dikarya</taxon>
        <taxon>Ascomycota</taxon>
        <taxon>Pezizomycotina</taxon>
        <taxon>Leotiomycetes</taxon>
        <taxon>Helotiales</taxon>
        <taxon>Mollisiaceae</taxon>
        <taxon>Mollisia</taxon>
    </lineage>
</organism>
<evidence type="ECO:0000313" key="1">
    <source>
        <dbReference type="EMBL" id="KUJ14087.1"/>
    </source>
</evidence>
<dbReference type="Proteomes" id="UP000070700">
    <property type="component" value="Unassembled WGS sequence"/>
</dbReference>
<sequence>MWRVQNPAWKLLLRSLLERIEDALKLKANGRGITVRRTCLILYGAGSTIQQTTSASCDTSLRFGTLDIALPSKHDDVSFEFSHDGKSRIISTNGLSRYDCSATAWFSDVHMTSSPITAGHRFVLRYSLEHVTPGPVHFLLTADQSMACLRPILTSWLKQLPKVTHPVLGHILEESFDDDDLRDGIELEG</sequence>
<gene>
    <name evidence="1" type="ORF">LY89DRAFT_152730</name>
</gene>
<protein>
    <submittedName>
        <fullName evidence="1">Uncharacterized protein</fullName>
    </submittedName>
</protein>
<name>A0A194X2L9_MOLSC</name>
<keyword evidence="2" id="KW-1185">Reference proteome</keyword>
<dbReference type="AlphaFoldDB" id="A0A194X2L9"/>
<dbReference type="OrthoDB" id="27483at2759"/>
<reference evidence="1 2" key="1">
    <citation type="submission" date="2015-10" db="EMBL/GenBank/DDBJ databases">
        <title>Full genome of DAOMC 229536 Phialocephala scopiformis, a fungal endophyte of spruce producing the potent anti-insectan compound rugulosin.</title>
        <authorList>
            <consortium name="DOE Joint Genome Institute"/>
            <person name="Walker A.K."/>
            <person name="Frasz S.L."/>
            <person name="Seifert K.A."/>
            <person name="Miller J.D."/>
            <person name="Mondo S.J."/>
            <person name="Labutti K."/>
            <person name="Lipzen A."/>
            <person name="Dockter R."/>
            <person name="Kennedy M."/>
            <person name="Grigoriev I.V."/>
            <person name="Spatafora J.W."/>
        </authorList>
    </citation>
    <scope>NUCLEOTIDE SEQUENCE [LARGE SCALE GENOMIC DNA]</scope>
    <source>
        <strain evidence="1 2">CBS 120377</strain>
    </source>
</reference>
<dbReference type="KEGG" id="psco:LY89DRAFT_152730"/>
<dbReference type="EMBL" id="KQ947421">
    <property type="protein sequence ID" value="KUJ14087.1"/>
    <property type="molecule type" value="Genomic_DNA"/>
</dbReference>
<evidence type="ECO:0000313" key="2">
    <source>
        <dbReference type="Proteomes" id="UP000070700"/>
    </source>
</evidence>
<dbReference type="GeneID" id="28815149"/>
<dbReference type="RefSeq" id="XP_018068442.1">
    <property type="nucleotide sequence ID" value="XM_018205423.1"/>
</dbReference>